<dbReference type="eggNOG" id="COG0537">
    <property type="taxonomic scope" value="Bacteria"/>
</dbReference>
<keyword evidence="6" id="KW-1185">Reference proteome</keyword>
<evidence type="ECO:0000256" key="1">
    <source>
        <dbReference type="PIRSR" id="PIRSR601310-1"/>
    </source>
</evidence>
<dbReference type="GO" id="GO:0009117">
    <property type="term" value="P:nucleotide metabolic process"/>
    <property type="evidence" value="ECO:0007669"/>
    <property type="project" value="TreeGrafter"/>
</dbReference>
<organism evidence="5 6">
    <name type="scientific">Deferribacter desulfuricans (strain DSM 14783 / JCM 11476 / NBRC 101012 / SSM1)</name>
    <dbReference type="NCBI Taxonomy" id="639282"/>
    <lineage>
        <taxon>Bacteria</taxon>
        <taxon>Pseudomonadati</taxon>
        <taxon>Deferribacterota</taxon>
        <taxon>Deferribacteres</taxon>
        <taxon>Deferribacterales</taxon>
        <taxon>Deferribacteraceae</taxon>
        <taxon>Deferribacter</taxon>
    </lineage>
</organism>
<dbReference type="KEGG" id="ddf:DEFDS_1906"/>
<dbReference type="HOGENOM" id="CLU_056776_3_3_0"/>
<accession>D3P9G8</accession>
<dbReference type="InterPro" id="IPR019808">
    <property type="entry name" value="Histidine_triad_CS"/>
</dbReference>
<dbReference type="GO" id="GO:0003824">
    <property type="term" value="F:catalytic activity"/>
    <property type="evidence" value="ECO:0007669"/>
    <property type="project" value="InterPro"/>
</dbReference>
<gene>
    <name evidence="5" type="ordered locus">DEFDS_1906</name>
</gene>
<dbReference type="STRING" id="639282.DEFDS_1906"/>
<dbReference type="PROSITE" id="PS51084">
    <property type="entry name" value="HIT_2"/>
    <property type="match status" value="1"/>
</dbReference>
<proteinExistence type="predicted"/>
<dbReference type="PRINTS" id="PR00332">
    <property type="entry name" value="HISTRIAD"/>
</dbReference>
<dbReference type="PANTHER" id="PTHR46648:SF1">
    <property type="entry name" value="ADENOSINE 5'-MONOPHOSPHORAMIDASE HNT1"/>
    <property type="match status" value="1"/>
</dbReference>
<evidence type="ECO:0000313" key="5">
    <source>
        <dbReference type="EMBL" id="BAI81358.1"/>
    </source>
</evidence>
<dbReference type="PROSITE" id="PS00892">
    <property type="entry name" value="HIT_1"/>
    <property type="match status" value="1"/>
</dbReference>
<dbReference type="InterPro" id="IPR001310">
    <property type="entry name" value="Histidine_triad_HIT"/>
</dbReference>
<protein>
    <submittedName>
        <fullName evidence="5">Histidine triad family protein</fullName>
    </submittedName>
</protein>
<dbReference type="AlphaFoldDB" id="D3P9G8"/>
<evidence type="ECO:0000259" key="4">
    <source>
        <dbReference type="PROSITE" id="PS51084"/>
    </source>
</evidence>
<dbReference type="CDD" id="cd01277">
    <property type="entry name" value="HINT_subgroup"/>
    <property type="match status" value="1"/>
</dbReference>
<dbReference type="OrthoDB" id="9784774at2"/>
<reference evidence="5 6" key="1">
    <citation type="journal article" date="2010" name="DNA Res.">
        <title>Bacterial lifestyle in a deep-sea hydrothermal vent chimney revealed by the genome sequence of the thermophilic bacterium Deferribacter desulfuricans SSM1.</title>
        <authorList>
            <person name="Takaki Y."/>
            <person name="Shimamura S."/>
            <person name="Nakagawa S."/>
            <person name="Fukuhara Y."/>
            <person name="Horikawa H."/>
            <person name="Ankai A."/>
            <person name="Harada T."/>
            <person name="Hosoyama A."/>
            <person name="Oguchi A."/>
            <person name="Fukui S."/>
            <person name="Fujita N."/>
            <person name="Takami H."/>
            <person name="Takai K."/>
        </authorList>
    </citation>
    <scope>NUCLEOTIDE SEQUENCE [LARGE SCALE GENOMIC DNA]</scope>
    <source>
        <strain evidence="6">DSM 14783 / JCM 11476 / NBRC 101012 / SSM1</strain>
    </source>
</reference>
<dbReference type="Proteomes" id="UP000001520">
    <property type="component" value="Chromosome"/>
</dbReference>
<dbReference type="Gene3D" id="3.30.428.10">
    <property type="entry name" value="HIT-like"/>
    <property type="match status" value="1"/>
</dbReference>
<evidence type="ECO:0000313" key="6">
    <source>
        <dbReference type="Proteomes" id="UP000001520"/>
    </source>
</evidence>
<dbReference type="InterPro" id="IPR036265">
    <property type="entry name" value="HIT-like_sf"/>
</dbReference>
<feature type="short sequence motif" description="Histidine triad motif" evidence="2 3">
    <location>
        <begin position="96"/>
        <end position="100"/>
    </location>
</feature>
<name>D3P9G8_DEFDS</name>
<dbReference type="PANTHER" id="PTHR46648">
    <property type="entry name" value="HIT FAMILY PROTEIN 1"/>
    <property type="match status" value="1"/>
</dbReference>
<dbReference type="InterPro" id="IPR039384">
    <property type="entry name" value="HINT"/>
</dbReference>
<dbReference type="EMBL" id="AP011529">
    <property type="protein sequence ID" value="BAI81358.1"/>
    <property type="molecule type" value="Genomic_DNA"/>
</dbReference>
<dbReference type="Pfam" id="PF01230">
    <property type="entry name" value="HIT"/>
    <property type="match status" value="1"/>
</dbReference>
<evidence type="ECO:0000256" key="3">
    <source>
        <dbReference type="PROSITE-ProRule" id="PRU00464"/>
    </source>
</evidence>
<dbReference type="InterPro" id="IPR011146">
    <property type="entry name" value="HIT-like"/>
</dbReference>
<evidence type="ECO:0000256" key="2">
    <source>
        <dbReference type="PIRSR" id="PIRSR601310-3"/>
    </source>
</evidence>
<sequence>MDCIFCKIISGEIPSAKVYEDDDFIAILDIRPVHLGHTLLIPKKHFRNIYDTDKEIGEKIYPVLVKLANAIKSALNCDGLNIVQNNEPAGGQEVFHSHIHLIPRYENDGIRFAIKHKQYESNEQMAEFAKKIANKLK</sequence>
<dbReference type="SUPFAM" id="SSF54197">
    <property type="entry name" value="HIT-like"/>
    <property type="match status" value="1"/>
</dbReference>
<dbReference type="RefSeq" id="WP_013008603.1">
    <property type="nucleotide sequence ID" value="NC_013939.1"/>
</dbReference>
<feature type="domain" description="HIT" evidence="4">
    <location>
        <begin position="4"/>
        <end position="111"/>
    </location>
</feature>
<feature type="active site" description="Tele-AMP-histidine intermediate" evidence="1">
    <location>
        <position position="98"/>
    </location>
</feature>